<evidence type="ECO:0000313" key="4">
    <source>
        <dbReference type="Proteomes" id="UP001231370"/>
    </source>
</evidence>
<feature type="region of interest" description="Disordered" evidence="1">
    <location>
        <begin position="156"/>
        <end position="181"/>
    </location>
</feature>
<accession>A0ABT7BP77</accession>
<feature type="compositionally biased region" description="Acidic residues" evidence="1">
    <location>
        <begin position="172"/>
        <end position="181"/>
    </location>
</feature>
<organism evidence="3 4">
    <name type="scientific">Roseofilum halophilum BLCC-M91</name>
    <dbReference type="NCBI Taxonomy" id="3022259"/>
    <lineage>
        <taxon>Bacteria</taxon>
        <taxon>Bacillati</taxon>
        <taxon>Cyanobacteriota</taxon>
        <taxon>Cyanophyceae</taxon>
        <taxon>Desertifilales</taxon>
        <taxon>Desertifilaceae</taxon>
        <taxon>Roseofilum</taxon>
        <taxon>Roseofilum halophilum</taxon>
    </lineage>
</organism>
<reference evidence="3 4" key="1">
    <citation type="submission" date="2023-01" db="EMBL/GenBank/DDBJ databases">
        <title>Novel diversity within Roseofilum (Cyanobacteria; Desertifilaceae) from marine benthic mats with descriptions of four novel species.</title>
        <authorList>
            <person name="Wang Y."/>
            <person name="Berthold D.E."/>
            <person name="Hu J."/>
            <person name="Lefler F.W."/>
            <person name="Laughinghouse H.D. IV."/>
        </authorList>
    </citation>
    <scope>NUCLEOTIDE SEQUENCE [LARGE SCALE GENOMIC DNA]</scope>
    <source>
        <strain evidence="3 4">BLCC-M91</strain>
    </source>
</reference>
<evidence type="ECO:0000256" key="1">
    <source>
        <dbReference type="SAM" id="MobiDB-lite"/>
    </source>
</evidence>
<evidence type="ECO:0000313" key="3">
    <source>
        <dbReference type="EMBL" id="MDJ1180987.1"/>
    </source>
</evidence>
<evidence type="ECO:0000256" key="2">
    <source>
        <dbReference type="SAM" id="SignalP"/>
    </source>
</evidence>
<feature type="signal peptide" evidence="2">
    <location>
        <begin position="1"/>
        <end position="23"/>
    </location>
</feature>
<proteinExistence type="predicted"/>
<sequence length="181" mass="19712">MTQSQRILICTLVALASSGFGFAVGGNFQLQSKMQACQDYSWGFNNVCQLWVGPSAWLQGSTTGAWVGIVLGGFLAGLSTSKISQENHQENRQLTPEEQAELERVLGFLETKAMGVEQLTSRERLILALGMQLSQNQFREQDTTEPLKVETVEKLISSLGQNSQTSGKLPSSEEDNDGIGP</sequence>
<comment type="caution">
    <text evidence="3">The sequence shown here is derived from an EMBL/GenBank/DDBJ whole genome shotgun (WGS) entry which is preliminary data.</text>
</comment>
<dbReference type="Proteomes" id="UP001231370">
    <property type="component" value="Unassembled WGS sequence"/>
</dbReference>
<gene>
    <name evidence="3" type="ORF">PJF56_19180</name>
</gene>
<protein>
    <submittedName>
        <fullName evidence="3">Uncharacterized protein</fullName>
    </submittedName>
</protein>
<dbReference type="RefSeq" id="WP_283764286.1">
    <property type="nucleotide sequence ID" value="NZ_JAQPOK010000148.1"/>
</dbReference>
<keyword evidence="2" id="KW-0732">Signal</keyword>
<dbReference type="EMBL" id="JAQPOK010000148">
    <property type="protein sequence ID" value="MDJ1180987.1"/>
    <property type="molecule type" value="Genomic_DNA"/>
</dbReference>
<name>A0ABT7BP77_9CYAN</name>
<feature type="chain" id="PRO_5047295624" evidence="2">
    <location>
        <begin position="24"/>
        <end position="181"/>
    </location>
</feature>
<feature type="compositionally biased region" description="Polar residues" evidence="1">
    <location>
        <begin position="158"/>
        <end position="169"/>
    </location>
</feature>
<keyword evidence="4" id="KW-1185">Reference proteome</keyword>